<dbReference type="EC" id="2.7.1.100" evidence="7"/>
<dbReference type="AlphaFoldDB" id="A0A1G5I853"/>
<dbReference type="HAMAP" id="MF_01683">
    <property type="entry name" value="Salvage_MtnK"/>
    <property type="match status" value="1"/>
</dbReference>
<keyword evidence="4 7" id="KW-0547">Nucleotide-binding</keyword>
<comment type="catalytic activity">
    <reaction evidence="7">
        <text>5-(methylsulfanyl)-D-ribose + ATP = 5-(methylsulfanyl)-alpha-D-ribose 1-phosphate + ADP + H(+)</text>
        <dbReference type="Rhea" id="RHEA:22312"/>
        <dbReference type="ChEBI" id="CHEBI:15378"/>
        <dbReference type="ChEBI" id="CHEBI:30616"/>
        <dbReference type="ChEBI" id="CHEBI:58533"/>
        <dbReference type="ChEBI" id="CHEBI:78440"/>
        <dbReference type="ChEBI" id="CHEBI:456216"/>
        <dbReference type="EC" id="2.7.1.100"/>
    </reaction>
</comment>
<evidence type="ECO:0000256" key="1">
    <source>
        <dbReference type="ARBA" id="ARBA00010165"/>
    </source>
</evidence>
<feature type="binding site" evidence="7">
    <location>
        <position position="57"/>
    </location>
    <ligand>
        <name>ATP</name>
        <dbReference type="ChEBI" id="CHEBI:30616"/>
    </ligand>
</feature>
<dbReference type="GO" id="GO:0046522">
    <property type="term" value="F:S-methyl-5-thioribose kinase activity"/>
    <property type="evidence" value="ECO:0007669"/>
    <property type="project" value="UniProtKB-UniRule"/>
</dbReference>
<feature type="binding site" evidence="7">
    <location>
        <position position="40"/>
    </location>
    <ligand>
        <name>ATP</name>
        <dbReference type="ChEBI" id="CHEBI:30616"/>
    </ligand>
</feature>
<dbReference type="STRING" id="582692.SAMN05720606_10898"/>
<feature type="binding site" evidence="7">
    <location>
        <begin position="111"/>
        <end position="113"/>
    </location>
    <ligand>
        <name>ATP</name>
        <dbReference type="ChEBI" id="CHEBI:30616"/>
    </ligand>
</feature>
<dbReference type="PIRSF" id="PIRSF031134">
    <property type="entry name" value="MTRK"/>
    <property type="match status" value="1"/>
</dbReference>
<protein>
    <recommendedName>
        <fullName evidence="7">Methylthioribose kinase</fullName>
        <shortName evidence="7">MTR kinase</shortName>
        <ecNumber evidence="7">2.7.1.100</ecNumber>
    </recommendedName>
</protein>
<dbReference type="EMBL" id="FMVM01000008">
    <property type="protein sequence ID" value="SCY72213.1"/>
    <property type="molecule type" value="Genomic_DNA"/>
</dbReference>
<dbReference type="Pfam" id="PF01636">
    <property type="entry name" value="APH"/>
    <property type="match status" value="1"/>
</dbReference>
<dbReference type="GO" id="GO:0005524">
    <property type="term" value="F:ATP binding"/>
    <property type="evidence" value="ECO:0007669"/>
    <property type="project" value="UniProtKB-UniRule"/>
</dbReference>
<evidence type="ECO:0000313" key="9">
    <source>
        <dbReference type="EMBL" id="SCY72213.1"/>
    </source>
</evidence>
<evidence type="ECO:0000259" key="8">
    <source>
        <dbReference type="Pfam" id="PF01636"/>
    </source>
</evidence>
<name>A0A1G5I853_9BACL</name>
<organism evidence="9 10">
    <name type="scientific">Paenibacillus polysaccharolyticus</name>
    <dbReference type="NCBI Taxonomy" id="582692"/>
    <lineage>
        <taxon>Bacteria</taxon>
        <taxon>Bacillati</taxon>
        <taxon>Bacillota</taxon>
        <taxon>Bacilli</taxon>
        <taxon>Bacillales</taxon>
        <taxon>Paenibacillaceae</taxon>
        <taxon>Paenibacillus</taxon>
    </lineage>
</organism>
<dbReference type="Gene3D" id="3.90.1200.10">
    <property type="match status" value="1"/>
</dbReference>
<keyword evidence="6 7" id="KW-0067">ATP-binding</keyword>
<keyword evidence="7" id="KW-0486">Methionine biosynthesis</keyword>
<evidence type="ECO:0000256" key="6">
    <source>
        <dbReference type="ARBA" id="ARBA00022840"/>
    </source>
</evidence>
<dbReference type="InterPro" id="IPR011009">
    <property type="entry name" value="Kinase-like_dom_sf"/>
</dbReference>
<keyword evidence="3 7" id="KW-0808">Transferase</keyword>
<feature type="binding site" evidence="7">
    <location>
        <begin position="246"/>
        <end position="248"/>
    </location>
    <ligand>
        <name>ATP</name>
        <dbReference type="ChEBI" id="CHEBI:30616"/>
    </ligand>
</feature>
<dbReference type="UniPathway" id="UPA00904">
    <property type="reaction ID" value="UER00872"/>
</dbReference>
<proteinExistence type="inferred from homology"/>
<gene>
    <name evidence="7" type="primary">mtnK</name>
    <name evidence="9" type="ORF">SAMN05720606_10898</name>
</gene>
<keyword evidence="5 7" id="KW-0418">Kinase</keyword>
<comment type="subunit">
    <text evidence="2 7">Homodimer.</text>
</comment>
<dbReference type="InterPro" id="IPR009212">
    <property type="entry name" value="Methylthioribose_kinase"/>
</dbReference>
<keyword evidence="7" id="KW-0028">Amino-acid biosynthesis</keyword>
<evidence type="ECO:0000256" key="2">
    <source>
        <dbReference type="ARBA" id="ARBA00011738"/>
    </source>
</evidence>
<dbReference type="PANTHER" id="PTHR34273">
    <property type="entry name" value="METHYLTHIORIBOSE KINASE"/>
    <property type="match status" value="1"/>
</dbReference>
<dbReference type="PANTHER" id="PTHR34273:SF2">
    <property type="entry name" value="METHYLTHIORIBOSE KINASE"/>
    <property type="match status" value="1"/>
</dbReference>
<comment type="function">
    <text evidence="7">Catalyzes the phosphorylation of methylthioribose into methylthioribose-1-phosphate.</text>
</comment>
<dbReference type="Proteomes" id="UP000198538">
    <property type="component" value="Unassembled WGS sequence"/>
</dbReference>
<reference evidence="10" key="1">
    <citation type="submission" date="2016-10" db="EMBL/GenBank/DDBJ databases">
        <authorList>
            <person name="Varghese N."/>
            <person name="Submissions S."/>
        </authorList>
    </citation>
    <scope>NUCLEOTIDE SEQUENCE [LARGE SCALE GENOMIC DNA]</scope>
    <source>
        <strain evidence="10">BL9</strain>
    </source>
</reference>
<dbReference type="Gene3D" id="3.30.200.20">
    <property type="entry name" value="Phosphorylase Kinase, domain 1"/>
    <property type="match status" value="1"/>
</dbReference>
<evidence type="ECO:0000313" key="10">
    <source>
        <dbReference type="Proteomes" id="UP000198538"/>
    </source>
</evidence>
<accession>A0A1G5I853</accession>
<evidence type="ECO:0000256" key="7">
    <source>
        <dbReference type="HAMAP-Rule" id="MF_01683"/>
    </source>
</evidence>
<evidence type="ECO:0000256" key="5">
    <source>
        <dbReference type="ARBA" id="ARBA00022777"/>
    </source>
</evidence>
<feature type="binding site" evidence="7">
    <location>
        <position position="345"/>
    </location>
    <ligand>
        <name>substrate</name>
    </ligand>
</feature>
<dbReference type="InterPro" id="IPR002575">
    <property type="entry name" value="Aminoglycoside_PTrfase"/>
</dbReference>
<evidence type="ECO:0000256" key="3">
    <source>
        <dbReference type="ARBA" id="ARBA00022679"/>
    </source>
</evidence>
<feature type="domain" description="Aminoglycoside phosphotransferase" evidence="8">
    <location>
        <begin position="31"/>
        <end position="264"/>
    </location>
</feature>
<comment type="pathway">
    <text evidence="7">Amino-acid biosynthesis; L-methionine biosynthesis via salvage pathway; S-methyl-5-thio-alpha-D-ribose 1-phosphate from S-methyl-5'-thioadenosine (hydrolase route): step 2/2.</text>
</comment>
<keyword evidence="10" id="KW-1185">Reference proteome</keyword>
<comment type="similarity">
    <text evidence="1 7">Belongs to the methylthioribose kinase family.</text>
</comment>
<dbReference type="SUPFAM" id="SSF56112">
    <property type="entry name" value="Protein kinase-like (PK-like)"/>
    <property type="match status" value="1"/>
</dbReference>
<feature type="binding site" evidence="7">
    <location>
        <position position="229"/>
    </location>
    <ligand>
        <name>substrate</name>
    </ligand>
</feature>
<dbReference type="GO" id="GO:0019509">
    <property type="term" value="P:L-methionine salvage from methylthioadenosine"/>
    <property type="evidence" value="ECO:0007669"/>
    <property type="project" value="UniProtKB-UniRule"/>
</dbReference>
<sequence>MTQYHPLTPQEAIELAKTLPGPFTADANLDCREIGDGNLNLVFHITDQNSDKSIIIKQALPYAKVVGESWPLSLVRARIEREILQEEYRLCPGMVPEVYHYDDDLALTVMEDLSDHVIMRKGLIDGASYPLFAQHIGEFMARTLFFTSDLGMNQQQKKEQQGRFVNPDQCKITEDLIFDEPYRIAQNNNYETAIEDEAEALRTDEALHLEIALLREKFLTHGQALLHGDLHTGSIFVTSESTKVIDPEFAFYGPMGFDVGAVLANLLLHYVSLSGRFQDQSTRNKRETELLDMVRDVWTEFDTRFRALWTTALVDPMAKTPGYQDLYVQQLFRDTIGFAGAKMVRRIVGLAHVADIDTITDAAEREHAQRKALAVGKALIKNNRHVNTIGEVLDLVSSALATVKA</sequence>
<evidence type="ECO:0000256" key="4">
    <source>
        <dbReference type="ARBA" id="ARBA00022741"/>
    </source>
</evidence>
<dbReference type="NCBIfam" id="TIGR01767">
    <property type="entry name" value="MTRK"/>
    <property type="match status" value="1"/>
</dbReference>
<dbReference type="RefSeq" id="WP_090920094.1">
    <property type="nucleotide sequence ID" value="NZ_FMVM01000008.1"/>
</dbReference>